<sequence>MDAVEAVIQGLVLFQGRCLMVSHNEHPISGSMDELWVVSQGKLVPFHGNFQDHKKILQSSLNQIVCGCR</sequence>
<organism evidence="1">
    <name type="scientific">Eucalyptus grandis</name>
    <name type="common">Flooded gum</name>
    <dbReference type="NCBI Taxonomy" id="71139"/>
    <lineage>
        <taxon>Eukaryota</taxon>
        <taxon>Viridiplantae</taxon>
        <taxon>Streptophyta</taxon>
        <taxon>Embryophyta</taxon>
        <taxon>Tracheophyta</taxon>
        <taxon>Spermatophyta</taxon>
        <taxon>Magnoliopsida</taxon>
        <taxon>eudicotyledons</taxon>
        <taxon>Gunneridae</taxon>
        <taxon>Pentapetalae</taxon>
        <taxon>rosids</taxon>
        <taxon>malvids</taxon>
        <taxon>Myrtales</taxon>
        <taxon>Myrtaceae</taxon>
        <taxon>Myrtoideae</taxon>
        <taxon>Eucalypteae</taxon>
        <taxon>Eucalyptus</taxon>
    </lineage>
</organism>
<name>A0A059D0Z0_EUCGR</name>
<dbReference type="InParanoid" id="A0A059D0Z0"/>
<accession>A0A059D0Z0</accession>
<gene>
    <name evidence="1" type="ORF">EUGRSUZ_B01233</name>
</gene>
<dbReference type="Gramene" id="KCW84383">
    <property type="protein sequence ID" value="KCW84383"/>
    <property type="gene ID" value="EUGRSUZ_B01233"/>
</dbReference>
<dbReference type="STRING" id="71139.A0A059D0Z0"/>
<dbReference type="AlphaFoldDB" id="A0A059D0Z0"/>
<reference evidence="1" key="1">
    <citation type="submission" date="2013-07" db="EMBL/GenBank/DDBJ databases">
        <title>The genome of Eucalyptus grandis.</title>
        <authorList>
            <person name="Schmutz J."/>
            <person name="Hayes R."/>
            <person name="Myburg A."/>
            <person name="Tuskan G."/>
            <person name="Grattapaglia D."/>
            <person name="Rokhsar D.S."/>
        </authorList>
    </citation>
    <scope>NUCLEOTIDE SEQUENCE</scope>
    <source>
        <tissue evidence="1">Leaf extractions</tissue>
    </source>
</reference>
<proteinExistence type="predicted"/>
<protein>
    <submittedName>
        <fullName evidence="1">Uncharacterized protein</fullName>
    </submittedName>
</protein>
<evidence type="ECO:0000313" key="1">
    <source>
        <dbReference type="EMBL" id="KCW84383.1"/>
    </source>
</evidence>
<dbReference type="EMBL" id="KK198754">
    <property type="protein sequence ID" value="KCW84383.1"/>
    <property type="molecule type" value="Genomic_DNA"/>
</dbReference>